<feature type="transmembrane region" description="Helical" evidence="5">
    <location>
        <begin position="103"/>
        <end position="122"/>
    </location>
</feature>
<evidence type="ECO:0000259" key="6">
    <source>
        <dbReference type="Pfam" id="PF04116"/>
    </source>
</evidence>
<reference evidence="7 8" key="1">
    <citation type="submission" date="2024-03" db="EMBL/GenBank/DDBJ databases">
        <authorList>
            <person name="Jo J.-H."/>
        </authorList>
    </citation>
    <scope>NUCLEOTIDE SEQUENCE [LARGE SCALE GENOMIC DNA]</scope>
    <source>
        <strain evidence="7 8">AS3R-12</strain>
    </source>
</reference>
<gene>
    <name evidence="7" type="ORF">WG900_04480</name>
</gene>
<evidence type="ECO:0000256" key="5">
    <source>
        <dbReference type="SAM" id="Phobius"/>
    </source>
</evidence>
<dbReference type="InterPro" id="IPR050307">
    <property type="entry name" value="Sterol_Desaturase_Related"/>
</dbReference>
<feature type="transmembrane region" description="Helical" evidence="5">
    <location>
        <begin position="164"/>
        <end position="191"/>
    </location>
</feature>
<dbReference type="Pfam" id="PF04116">
    <property type="entry name" value="FA_hydroxylase"/>
    <property type="match status" value="1"/>
</dbReference>
<name>A0ABU8S6P6_9SPHN</name>
<feature type="transmembrane region" description="Helical" evidence="5">
    <location>
        <begin position="72"/>
        <end position="91"/>
    </location>
</feature>
<evidence type="ECO:0000313" key="7">
    <source>
        <dbReference type="EMBL" id="MEJ6009174.1"/>
    </source>
</evidence>
<comment type="caution">
    <text evidence="7">The sequence shown here is derived from an EMBL/GenBank/DDBJ whole genome shotgun (WGS) entry which is preliminary data.</text>
</comment>
<accession>A0ABU8S6P6</accession>
<keyword evidence="8" id="KW-1185">Reference proteome</keyword>
<dbReference type="PANTHER" id="PTHR11863">
    <property type="entry name" value="STEROL DESATURASE"/>
    <property type="match status" value="1"/>
</dbReference>
<keyword evidence="4 5" id="KW-0472">Membrane</keyword>
<comment type="subcellular location">
    <subcellularLocation>
        <location evidence="1">Membrane</location>
    </subcellularLocation>
</comment>
<keyword evidence="3 5" id="KW-1133">Transmembrane helix</keyword>
<dbReference type="Proteomes" id="UP001379235">
    <property type="component" value="Unassembled WGS sequence"/>
</dbReference>
<feature type="domain" description="Fatty acid hydroxylase" evidence="6">
    <location>
        <begin position="104"/>
        <end position="244"/>
    </location>
</feature>
<dbReference type="EMBL" id="JBBHJY010000001">
    <property type="protein sequence ID" value="MEJ6009174.1"/>
    <property type="molecule type" value="Genomic_DNA"/>
</dbReference>
<proteinExistence type="predicted"/>
<dbReference type="RefSeq" id="WP_339964989.1">
    <property type="nucleotide sequence ID" value="NZ_JBBHJY010000001.1"/>
</dbReference>
<organism evidence="7 8">
    <name type="scientific">Novosphingobium aquae</name>
    <dbReference type="NCBI Taxonomy" id="3133435"/>
    <lineage>
        <taxon>Bacteria</taxon>
        <taxon>Pseudomonadati</taxon>
        <taxon>Pseudomonadota</taxon>
        <taxon>Alphaproteobacteria</taxon>
        <taxon>Sphingomonadales</taxon>
        <taxon>Sphingomonadaceae</taxon>
        <taxon>Novosphingobium</taxon>
    </lineage>
</organism>
<evidence type="ECO:0000313" key="8">
    <source>
        <dbReference type="Proteomes" id="UP001379235"/>
    </source>
</evidence>
<evidence type="ECO:0000256" key="3">
    <source>
        <dbReference type="ARBA" id="ARBA00022989"/>
    </source>
</evidence>
<keyword evidence="2 5" id="KW-0812">Transmembrane</keyword>
<protein>
    <submittedName>
        <fullName evidence="7">Sterol desaturase family protein</fullName>
    </submittedName>
</protein>
<evidence type="ECO:0000256" key="4">
    <source>
        <dbReference type="ARBA" id="ARBA00023136"/>
    </source>
</evidence>
<dbReference type="InterPro" id="IPR006694">
    <property type="entry name" value="Fatty_acid_hydroxylase"/>
</dbReference>
<evidence type="ECO:0000256" key="1">
    <source>
        <dbReference type="ARBA" id="ARBA00004370"/>
    </source>
</evidence>
<sequence>MDQIPASLLASYNWQQSLIAAVAIIAITMVLRALGTALVPTFRESARINKASYIEKMQRPTYAANQAWNRKWGMFFWVVIFAAIVPFAISTELHSIGRVLRDCVIILLVYDFFYYLVHRFLFHDSGYFKGPLMWVHAVHHRQHNPCRGDSSFIHPIEVAGGLGLYVGTILGLSFVLGAFSVPTVVITWIAFSEINQHNHDLWPTDKFPYKYLNTMSVMHHNHHAHFTGGNFATISLLYDWMFGTLDYGKGYGKVVHARPKREKVEA</sequence>
<evidence type="ECO:0000256" key="2">
    <source>
        <dbReference type="ARBA" id="ARBA00022692"/>
    </source>
</evidence>
<feature type="transmembrane region" description="Helical" evidence="5">
    <location>
        <begin position="18"/>
        <end position="39"/>
    </location>
</feature>